<dbReference type="EMBL" id="GEZM01096446">
    <property type="protein sequence ID" value="JAV54903.1"/>
    <property type="molecule type" value="Transcribed_RNA"/>
</dbReference>
<dbReference type="EMBL" id="GEZM01096454">
    <property type="protein sequence ID" value="JAV54887.1"/>
    <property type="molecule type" value="Transcribed_RNA"/>
</dbReference>
<dbReference type="InterPro" id="IPR043502">
    <property type="entry name" value="DNA/RNA_pol_sf"/>
</dbReference>
<reference evidence="2" key="1">
    <citation type="journal article" date="2016" name="Sci. Rep.">
        <title>Molecular characterization of firefly nuptial gifts: a multi-omics approach sheds light on postcopulatory sexual selection.</title>
        <authorList>
            <person name="Al-Wathiqui N."/>
            <person name="Fallon T.R."/>
            <person name="South A."/>
            <person name="Weng J.K."/>
            <person name="Lewis S.M."/>
        </authorList>
    </citation>
    <scope>NUCLEOTIDE SEQUENCE</scope>
</reference>
<evidence type="ECO:0000259" key="1">
    <source>
        <dbReference type="Pfam" id="PF00078"/>
    </source>
</evidence>
<dbReference type="AlphaFoldDB" id="A0A1Y1K316"/>
<proteinExistence type="predicted"/>
<dbReference type="Pfam" id="PF00078">
    <property type="entry name" value="RVT_1"/>
    <property type="match status" value="1"/>
</dbReference>
<dbReference type="PANTHER" id="PTHR19446">
    <property type="entry name" value="REVERSE TRANSCRIPTASES"/>
    <property type="match status" value="1"/>
</dbReference>
<evidence type="ECO:0000313" key="2">
    <source>
        <dbReference type="EMBL" id="JAV54891.1"/>
    </source>
</evidence>
<dbReference type="SUPFAM" id="SSF56672">
    <property type="entry name" value="DNA/RNA polymerases"/>
    <property type="match status" value="1"/>
</dbReference>
<dbReference type="CDD" id="cd01650">
    <property type="entry name" value="RT_nLTR_like"/>
    <property type="match status" value="1"/>
</dbReference>
<dbReference type="EMBL" id="GEZM01096453">
    <property type="protein sequence ID" value="JAV54891.1"/>
    <property type="molecule type" value="Transcribed_RNA"/>
</dbReference>
<organism evidence="2">
    <name type="scientific">Photinus pyralis</name>
    <name type="common">Common eastern firefly</name>
    <name type="synonym">Lampyris pyralis</name>
    <dbReference type="NCBI Taxonomy" id="7054"/>
    <lineage>
        <taxon>Eukaryota</taxon>
        <taxon>Metazoa</taxon>
        <taxon>Ecdysozoa</taxon>
        <taxon>Arthropoda</taxon>
        <taxon>Hexapoda</taxon>
        <taxon>Insecta</taxon>
        <taxon>Pterygota</taxon>
        <taxon>Neoptera</taxon>
        <taxon>Endopterygota</taxon>
        <taxon>Coleoptera</taxon>
        <taxon>Polyphaga</taxon>
        <taxon>Elateriformia</taxon>
        <taxon>Elateroidea</taxon>
        <taxon>Lampyridae</taxon>
        <taxon>Lampyrinae</taxon>
        <taxon>Photinus</taxon>
    </lineage>
</organism>
<name>A0A1Y1K316_PHOPY</name>
<feature type="domain" description="Reverse transcriptase" evidence="1">
    <location>
        <begin position="38"/>
        <end position="129"/>
    </location>
</feature>
<sequence length="157" mass="18043">MKQSVTPSHVHREEMVSITRCFVTVVPSEWKQAVVVPIPKRGKDPLLAQHYRPISLTSCLGKLLEKMVNGRLQTFLERNNIYVPYQTGFRKGRSTIDHLVKLSDRILNTFDSGEHLVGVFFDIKGAYDMTWRYGINLLWKIGNLSYELATLIQTSTF</sequence>
<accession>A0A1Y1K316</accession>
<dbReference type="InterPro" id="IPR000477">
    <property type="entry name" value="RT_dom"/>
</dbReference>
<dbReference type="GO" id="GO:0071897">
    <property type="term" value="P:DNA biosynthetic process"/>
    <property type="evidence" value="ECO:0007669"/>
    <property type="project" value="UniProtKB-ARBA"/>
</dbReference>
<protein>
    <recommendedName>
        <fullName evidence="1">Reverse transcriptase domain-containing protein</fullName>
    </recommendedName>
</protein>